<reference evidence="1" key="1">
    <citation type="submission" date="2021-02" db="EMBL/GenBank/DDBJ databases">
        <authorList>
            <consortium name="DOE Joint Genome Institute"/>
            <person name="Ahrendt S."/>
            <person name="Looney B.P."/>
            <person name="Miyauchi S."/>
            <person name="Morin E."/>
            <person name="Drula E."/>
            <person name="Courty P.E."/>
            <person name="Chicoki N."/>
            <person name="Fauchery L."/>
            <person name="Kohler A."/>
            <person name="Kuo A."/>
            <person name="Labutti K."/>
            <person name="Pangilinan J."/>
            <person name="Lipzen A."/>
            <person name="Riley R."/>
            <person name="Andreopoulos W."/>
            <person name="He G."/>
            <person name="Johnson J."/>
            <person name="Barry K.W."/>
            <person name="Grigoriev I.V."/>
            <person name="Nagy L."/>
            <person name="Hibbett D."/>
            <person name="Henrissat B."/>
            <person name="Matheny P.B."/>
            <person name="Labbe J."/>
            <person name="Martin F."/>
        </authorList>
    </citation>
    <scope>NUCLEOTIDE SEQUENCE</scope>
    <source>
        <strain evidence="1">FP105234-sp</strain>
    </source>
</reference>
<protein>
    <submittedName>
        <fullName evidence="1">Uncharacterized protein</fullName>
    </submittedName>
</protein>
<proteinExistence type="predicted"/>
<organism evidence="1 2">
    <name type="scientific">Auriscalpium vulgare</name>
    <dbReference type="NCBI Taxonomy" id="40419"/>
    <lineage>
        <taxon>Eukaryota</taxon>
        <taxon>Fungi</taxon>
        <taxon>Dikarya</taxon>
        <taxon>Basidiomycota</taxon>
        <taxon>Agaricomycotina</taxon>
        <taxon>Agaricomycetes</taxon>
        <taxon>Russulales</taxon>
        <taxon>Auriscalpiaceae</taxon>
        <taxon>Auriscalpium</taxon>
    </lineage>
</organism>
<name>A0ACB8R4B6_9AGAM</name>
<dbReference type="EMBL" id="MU276428">
    <property type="protein sequence ID" value="KAI0038722.1"/>
    <property type="molecule type" value="Genomic_DNA"/>
</dbReference>
<keyword evidence="2" id="KW-1185">Reference proteome</keyword>
<gene>
    <name evidence="1" type="ORF">FA95DRAFT_1613160</name>
</gene>
<evidence type="ECO:0000313" key="1">
    <source>
        <dbReference type="EMBL" id="KAI0038722.1"/>
    </source>
</evidence>
<comment type="caution">
    <text evidence="1">The sequence shown here is derived from an EMBL/GenBank/DDBJ whole genome shotgun (WGS) entry which is preliminary data.</text>
</comment>
<reference evidence="1" key="2">
    <citation type="journal article" date="2022" name="New Phytol.">
        <title>Evolutionary transition to the ectomycorrhizal habit in the genomes of a hyperdiverse lineage of mushroom-forming fungi.</title>
        <authorList>
            <person name="Looney B."/>
            <person name="Miyauchi S."/>
            <person name="Morin E."/>
            <person name="Drula E."/>
            <person name="Courty P.E."/>
            <person name="Kohler A."/>
            <person name="Kuo A."/>
            <person name="LaButti K."/>
            <person name="Pangilinan J."/>
            <person name="Lipzen A."/>
            <person name="Riley R."/>
            <person name="Andreopoulos W."/>
            <person name="He G."/>
            <person name="Johnson J."/>
            <person name="Nolan M."/>
            <person name="Tritt A."/>
            <person name="Barry K.W."/>
            <person name="Grigoriev I.V."/>
            <person name="Nagy L.G."/>
            <person name="Hibbett D."/>
            <person name="Henrissat B."/>
            <person name="Matheny P.B."/>
            <person name="Labbe J."/>
            <person name="Martin F.M."/>
        </authorList>
    </citation>
    <scope>NUCLEOTIDE SEQUENCE</scope>
    <source>
        <strain evidence="1">FP105234-sp</strain>
    </source>
</reference>
<sequence length="916" mass="103638">MANHYKRFKATSNHVREYSVSLLSEGKQPAVLGKRKSMHQLGITALIRQALVEAGIEAGNFPRELEDYLHTQQDSPALDDTFEEWTDDEDEDGAETQGLSAAEIAMHRTRLHAIVSIYGGKMRGKDRRTRMERRKAADDAWSRIAPQLLDVYLRWKYGTPEEQTESTASQAFSVQVIGLSNYSESANIEQAPQEEPNVALVRHGLLGATPSTPTLAFSLELLEFYRQLRRRQPSYGIQSFAKTVCAFHGLLYYLKLQEKLSRVFDVYLDLRSRLQSLTDEALSRNAPNWRALYGCPCCGFKQPNEPALVPARLHAMDGNSSQKRLRGAGRADLRQFHSDYFLSPAQVDVFANEVAGKRRKVPEPGPPVPDDLEGLPTANQPKSKCTDGWQAANATSMGKSVTEVFDQTGVFLTTCRHGIVELMTEMLRSGELAKYALASLDWIMKIYGDDQAVGYDIGCSMTSTVKSTSLGPEASSRRLQLVVNAFHGYAHNRGCQLLFHVLYQLGMGIEDLETCERIFSSLNGVARTVRHASYFHWLQFLDLHLRRWDEDRYAELSKFIYNNYRQSLAMISEYTGELAVFKQITGFGEADFERWMAEERNYLENLTEEPEEDLQKVAYVEALINLEATESTYGGITTVEFLTHTPASFRNGYDPAVLRSATVKAKELERRSAHRKLVLAQNVVNDLERRLAIEERWTSESPEFVAVQRRIDRSKFLRAVEVLEGLVVQRLFELAKANISGTGYKLRKHISHAITRRSGAVRTALEHYNSLAPLQTPPRPVLKYSEAAMKYFKVKRAREELVRLNVEASRLQAWVNHEDQELTSRARGVEASQPHLSAHISRLQATRAKVNDAHRRRLSQIYSLKGYSGPVPNDCRGIAGWVDDQDEDSDGVEIEDDDEVNEEILQLGDVVHRLSL</sequence>
<evidence type="ECO:0000313" key="2">
    <source>
        <dbReference type="Proteomes" id="UP000814033"/>
    </source>
</evidence>
<dbReference type="Proteomes" id="UP000814033">
    <property type="component" value="Unassembled WGS sequence"/>
</dbReference>
<accession>A0ACB8R4B6</accession>